<dbReference type="AlphaFoldDB" id="A0A7G2CR79"/>
<feature type="transmembrane region" description="Helical" evidence="2">
    <location>
        <begin position="51"/>
        <end position="69"/>
    </location>
</feature>
<name>A0A7G2CR79_9TRYP</name>
<evidence type="ECO:0000313" key="3">
    <source>
        <dbReference type="EMBL" id="CAD2221511.1"/>
    </source>
</evidence>
<accession>A0A7G2CR79</accession>
<evidence type="ECO:0000313" key="4">
    <source>
        <dbReference type="Proteomes" id="UP000515908"/>
    </source>
</evidence>
<sequence length="81" mass="8777">MLSPSEQSPNRPQGQSYPTPPRRESKATPEKAVTTGGKPPLSAKAVLGYKVPYAVCGVLLLLTLLCALYDSQNFVIWLFGK</sequence>
<evidence type="ECO:0000256" key="1">
    <source>
        <dbReference type="SAM" id="MobiDB-lite"/>
    </source>
</evidence>
<keyword evidence="2" id="KW-0472">Membrane</keyword>
<reference evidence="3 4" key="1">
    <citation type="submission" date="2020-08" db="EMBL/GenBank/DDBJ databases">
        <authorList>
            <person name="Newling K."/>
            <person name="Davey J."/>
            <person name="Forrester S."/>
        </authorList>
    </citation>
    <scope>NUCLEOTIDE SEQUENCE [LARGE SCALE GENOMIC DNA]</scope>
    <source>
        <strain evidence="4">Crithidia deanei Carvalho (ATCC PRA-265)</strain>
    </source>
</reference>
<protein>
    <submittedName>
        <fullName evidence="3">Uncharacterized protein</fullName>
    </submittedName>
</protein>
<keyword evidence="2" id="KW-1133">Transmembrane helix</keyword>
<dbReference type="EMBL" id="LR877165">
    <property type="protein sequence ID" value="CAD2221511.1"/>
    <property type="molecule type" value="Genomic_DNA"/>
</dbReference>
<gene>
    <name evidence="3" type="ORF">ADEAN_000904300</name>
</gene>
<feature type="region of interest" description="Disordered" evidence="1">
    <location>
        <begin position="1"/>
        <end position="38"/>
    </location>
</feature>
<keyword evidence="4" id="KW-1185">Reference proteome</keyword>
<organism evidence="3 4">
    <name type="scientific">Angomonas deanei</name>
    <dbReference type="NCBI Taxonomy" id="59799"/>
    <lineage>
        <taxon>Eukaryota</taxon>
        <taxon>Discoba</taxon>
        <taxon>Euglenozoa</taxon>
        <taxon>Kinetoplastea</taxon>
        <taxon>Metakinetoplastina</taxon>
        <taxon>Trypanosomatida</taxon>
        <taxon>Trypanosomatidae</taxon>
        <taxon>Strigomonadinae</taxon>
        <taxon>Angomonas</taxon>
    </lineage>
</organism>
<proteinExistence type="predicted"/>
<dbReference type="OrthoDB" id="264603at2759"/>
<evidence type="ECO:0000256" key="2">
    <source>
        <dbReference type="SAM" id="Phobius"/>
    </source>
</evidence>
<feature type="compositionally biased region" description="Polar residues" evidence="1">
    <location>
        <begin position="1"/>
        <end position="17"/>
    </location>
</feature>
<dbReference type="VEuPathDB" id="TriTrypDB:ADEAN_000904300"/>
<keyword evidence="2" id="KW-0812">Transmembrane</keyword>
<dbReference type="Proteomes" id="UP000515908">
    <property type="component" value="Chromosome 21"/>
</dbReference>